<evidence type="ECO:0000256" key="6">
    <source>
        <dbReference type="ARBA" id="ARBA00022833"/>
    </source>
</evidence>
<keyword evidence="2" id="KW-0645">Protease</keyword>
<dbReference type="RefSeq" id="WP_254168794.1">
    <property type="nucleotide sequence ID" value="NZ_JAHESF010000038.1"/>
</dbReference>
<evidence type="ECO:0000256" key="1">
    <source>
        <dbReference type="ARBA" id="ARBA00008721"/>
    </source>
</evidence>
<keyword evidence="4" id="KW-0732">Signal</keyword>
<dbReference type="GO" id="GO:0008237">
    <property type="term" value="F:metallopeptidase activity"/>
    <property type="evidence" value="ECO:0007669"/>
    <property type="project" value="UniProtKB-KW"/>
</dbReference>
<protein>
    <submittedName>
        <fullName evidence="12">T9SS type A sorting domain-containing protein</fullName>
    </submittedName>
</protein>
<keyword evidence="9" id="KW-0812">Transmembrane</keyword>
<evidence type="ECO:0000259" key="11">
    <source>
        <dbReference type="Pfam" id="PF18962"/>
    </source>
</evidence>
<dbReference type="PANTHER" id="PTHR47466">
    <property type="match status" value="1"/>
</dbReference>
<keyword evidence="8" id="KW-1015">Disulfide bond</keyword>
<dbReference type="InterPro" id="IPR008754">
    <property type="entry name" value="Peptidase_M43"/>
</dbReference>
<reference evidence="12 13" key="1">
    <citation type="submission" date="2021-05" db="EMBL/GenBank/DDBJ databases">
        <title>A Polyphasic approach of four new species of the genus Ohtaekwangia: Ohtaekwangia histidinii sp. nov., Ohtaekwangia cretensis sp. nov., Ohtaekwangia indiensis sp. nov., Ohtaekwangia reichenbachii sp. nov. from diverse environment.</title>
        <authorList>
            <person name="Octaviana S."/>
        </authorList>
    </citation>
    <scope>NUCLEOTIDE SEQUENCE [LARGE SCALE GENOMIC DNA]</scope>
    <source>
        <strain evidence="12 13">PWU4</strain>
    </source>
</reference>
<comment type="similarity">
    <text evidence="1">Belongs to the peptidase M43B family.</text>
</comment>
<keyword evidence="5" id="KW-0378">Hydrolase</keyword>
<comment type="caution">
    <text evidence="12">The sequence shown here is derived from an EMBL/GenBank/DDBJ whole genome shotgun (WGS) entry which is preliminary data.</text>
</comment>
<evidence type="ECO:0000256" key="5">
    <source>
        <dbReference type="ARBA" id="ARBA00022801"/>
    </source>
</evidence>
<dbReference type="CDD" id="cd04275">
    <property type="entry name" value="ZnMc_pappalysin_like"/>
    <property type="match status" value="1"/>
</dbReference>
<keyword evidence="3" id="KW-0479">Metal-binding</keyword>
<name>A0AAP2DS47_9BACT</name>
<evidence type="ECO:0000256" key="4">
    <source>
        <dbReference type="ARBA" id="ARBA00022729"/>
    </source>
</evidence>
<keyword evidence="7" id="KW-0482">Metalloprotease</keyword>
<dbReference type="Proteomes" id="UP001319200">
    <property type="component" value="Unassembled WGS sequence"/>
</dbReference>
<dbReference type="GO" id="GO:0006508">
    <property type="term" value="P:proteolysis"/>
    <property type="evidence" value="ECO:0007669"/>
    <property type="project" value="UniProtKB-KW"/>
</dbReference>
<dbReference type="Pfam" id="PF18962">
    <property type="entry name" value="Por_Secre_tail"/>
    <property type="match status" value="1"/>
</dbReference>
<dbReference type="AlphaFoldDB" id="A0AAP2DS47"/>
<feature type="domain" description="Secretion system C-terminal sorting" evidence="11">
    <location>
        <begin position="335"/>
        <end position="397"/>
    </location>
</feature>
<dbReference type="EMBL" id="JAHESF010000038">
    <property type="protein sequence ID" value="MBT1700288.1"/>
    <property type="molecule type" value="Genomic_DNA"/>
</dbReference>
<organism evidence="12 13">
    <name type="scientific">Chryseosolibacter histidini</name>
    <dbReference type="NCBI Taxonomy" id="2782349"/>
    <lineage>
        <taxon>Bacteria</taxon>
        <taxon>Pseudomonadati</taxon>
        <taxon>Bacteroidota</taxon>
        <taxon>Cytophagia</taxon>
        <taxon>Cytophagales</taxon>
        <taxon>Chryseotaleaceae</taxon>
        <taxon>Chryseosolibacter</taxon>
    </lineage>
</organism>
<evidence type="ECO:0000256" key="8">
    <source>
        <dbReference type="ARBA" id="ARBA00023157"/>
    </source>
</evidence>
<evidence type="ECO:0000313" key="13">
    <source>
        <dbReference type="Proteomes" id="UP001319200"/>
    </source>
</evidence>
<gene>
    <name evidence="12" type="ORF">KK083_25605</name>
</gene>
<evidence type="ECO:0000256" key="3">
    <source>
        <dbReference type="ARBA" id="ARBA00022723"/>
    </source>
</evidence>
<keyword evidence="6" id="KW-0862">Zinc</keyword>
<dbReference type="Pfam" id="PF05572">
    <property type="entry name" value="Peptidase_M43"/>
    <property type="match status" value="1"/>
</dbReference>
<keyword evidence="9" id="KW-0472">Membrane</keyword>
<evidence type="ECO:0000313" key="12">
    <source>
        <dbReference type="EMBL" id="MBT1700288.1"/>
    </source>
</evidence>
<dbReference type="NCBIfam" id="TIGR04183">
    <property type="entry name" value="Por_Secre_tail"/>
    <property type="match status" value="1"/>
</dbReference>
<keyword evidence="9" id="KW-1133">Transmembrane helix</keyword>
<dbReference type="GO" id="GO:0046872">
    <property type="term" value="F:metal ion binding"/>
    <property type="evidence" value="ECO:0007669"/>
    <property type="project" value="UniProtKB-KW"/>
</dbReference>
<accession>A0AAP2DS47</accession>
<keyword evidence="13" id="KW-1185">Reference proteome</keyword>
<dbReference type="Gene3D" id="3.40.390.10">
    <property type="entry name" value="Collagenase (Catalytic Domain)"/>
    <property type="match status" value="1"/>
</dbReference>
<proteinExistence type="inferred from homology"/>
<evidence type="ECO:0000259" key="10">
    <source>
        <dbReference type="Pfam" id="PF05572"/>
    </source>
</evidence>
<dbReference type="SUPFAM" id="SSF55486">
    <property type="entry name" value="Metalloproteases ('zincins'), catalytic domain"/>
    <property type="match status" value="1"/>
</dbReference>
<dbReference type="InterPro" id="IPR024079">
    <property type="entry name" value="MetalloPept_cat_dom_sf"/>
</dbReference>
<sequence length="409" mass="45305">MRPNVYIATVIAVLFTCNLFYIPVWAQEKCGAEIPAPAPFGQRLVQASKIQGNTSLTSNTWTIYRIPVVVHVIHLGEPLGQGSNIADAQIFEQIQTLNEDFRRRNADTIRTPAFFKGVAADARIEFVLAKEDPDGRPTNGIVRVDASNAKEDVKKLSYWPAEDYMNVWVMDMGRGAPYYAGSAQFPVSSLPGLESASDDRLTDGVLLNYKFFGKGFETWDSSQGRTLTHETGHFLGLLHTWGNGGCSYTDYCEDTPGSGAASYSCTETASCNGPLRVMYENFMDYTSDACMNMFTRNQVMRMRTVLENSPRRLSLWTSHGLGPEDVPLTEVLSCYPNPGREKVTLLFDVAAYPGASVEVVNAMGQVLLKANVKEQESMLDVSQWEAGIYTIRVRHQAFTGLQRLAVQGN</sequence>
<evidence type="ECO:0000256" key="9">
    <source>
        <dbReference type="SAM" id="Phobius"/>
    </source>
</evidence>
<evidence type="ECO:0000256" key="2">
    <source>
        <dbReference type="ARBA" id="ARBA00022670"/>
    </source>
</evidence>
<dbReference type="PANTHER" id="PTHR47466:SF1">
    <property type="entry name" value="METALLOPROTEASE MEP1 (AFU_ORTHOLOGUE AFUA_1G07730)-RELATED"/>
    <property type="match status" value="1"/>
</dbReference>
<feature type="domain" description="Peptidase M43 pregnancy-associated plasma-A" evidence="10">
    <location>
        <begin position="152"/>
        <end position="307"/>
    </location>
</feature>
<feature type="transmembrane region" description="Helical" evidence="9">
    <location>
        <begin position="5"/>
        <end position="26"/>
    </location>
</feature>
<evidence type="ECO:0000256" key="7">
    <source>
        <dbReference type="ARBA" id="ARBA00023049"/>
    </source>
</evidence>
<dbReference type="InterPro" id="IPR026444">
    <property type="entry name" value="Secre_tail"/>
</dbReference>